<evidence type="ECO:0000256" key="2">
    <source>
        <dbReference type="ARBA" id="ARBA00022603"/>
    </source>
</evidence>
<name>A0A1C2IFB1_ACITH</name>
<evidence type="ECO:0000256" key="6">
    <source>
        <dbReference type="PIRSR" id="PIRSR003085-1"/>
    </source>
</evidence>
<feature type="active site" evidence="6">
    <location>
        <position position="386"/>
    </location>
</feature>
<dbReference type="InterPro" id="IPR029063">
    <property type="entry name" value="SAM-dependent_MTases_sf"/>
</dbReference>
<dbReference type="AlphaFoldDB" id="A0A1C2IFB1"/>
<evidence type="ECO:0000256" key="4">
    <source>
        <dbReference type="ARBA" id="ARBA00022691"/>
    </source>
</evidence>
<dbReference type="Pfam" id="PF02353">
    <property type="entry name" value="CMAS"/>
    <property type="match status" value="1"/>
</dbReference>
<dbReference type="SUPFAM" id="SSF53335">
    <property type="entry name" value="S-adenosyl-L-methionine-dependent methyltransferases"/>
    <property type="match status" value="1"/>
</dbReference>
<dbReference type="GO" id="GO:0008610">
    <property type="term" value="P:lipid biosynthetic process"/>
    <property type="evidence" value="ECO:0007669"/>
    <property type="project" value="InterPro"/>
</dbReference>
<dbReference type="OrthoDB" id="9782855at2"/>
<keyword evidence="8" id="KW-1185">Reference proteome</keyword>
<dbReference type="GO" id="GO:0008168">
    <property type="term" value="F:methyltransferase activity"/>
    <property type="evidence" value="ECO:0007669"/>
    <property type="project" value="UniProtKB-KW"/>
</dbReference>
<dbReference type="Proteomes" id="UP000095008">
    <property type="component" value="Unassembled WGS sequence"/>
</dbReference>
<dbReference type="CDD" id="cd02440">
    <property type="entry name" value="AdoMet_MTases"/>
    <property type="match status" value="1"/>
</dbReference>
<dbReference type="PANTHER" id="PTHR43667">
    <property type="entry name" value="CYCLOPROPANE-FATTY-ACYL-PHOSPHOLIPID SYNTHASE"/>
    <property type="match status" value="1"/>
</dbReference>
<reference evidence="7" key="1">
    <citation type="journal article" date="2016" name="Int. J. Mol. Sci.">
        <title>Comparative genomics of the extreme acidophile Acidithiobacillus thiooxidans reveals intraspecific divergence and niche adaptation.</title>
        <authorList>
            <person name="Zhang X."/>
            <person name="Feng X."/>
            <person name="Tao J."/>
            <person name="Ma L."/>
            <person name="Xiao Y."/>
            <person name="Liang Y."/>
            <person name="Liu X."/>
            <person name="Yin H."/>
        </authorList>
    </citation>
    <scope>NUCLEOTIDE SEQUENCE [LARGE SCALE GENOMIC DNA]</scope>
    <source>
        <strain evidence="7">DXS-W</strain>
    </source>
</reference>
<protein>
    <submittedName>
        <fullName evidence="7">Cyclopropane-fatty-acyl-phospholipid synthase</fullName>
    </submittedName>
</protein>
<keyword evidence="4" id="KW-0949">S-adenosyl-L-methionine</keyword>
<dbReference type="PANTHER" id="PTHR43667:SF2">
    <property type="entry name" value="FATTY ACID C-METHYL TRANSFERASE"/>
    <property type="match status" value="1"/>
</dbReference>
<accession>A0A1C2IFB1</accession>
<sequence>MSTALGNQRIPMSGLPRSAQSLLQMLEGMHCGQLTLKTPEGEILQFQGAESGIQAEWVVNDWRILSLLARDGDIAFGRGYMEGLWESSDPVALLRLAIANRAMVEKYIEGSWSRRLIFTLLNRLLRANTRHGSRKNISFHYDLGNEFYQLWLDSSMTYSSALYDGDDSLTLTDAQERKYARALSALNLAPGSRLLEIGCGWGGFAEYAARRGFFVHGITLSKEQLAYAKERIEKQGLSHLTEFSQMDYRDLQGRYDGIVSIEMLEAVGAAWWSSYFQQIHQLLRRGGRALIQSITIADARFSAYQKSSDFIRHYVFPGGMLPSPARLQEEISTAGLQLLERKDFGQDYARTLRIWRQRFDIQEEAVKSLGYDSVFCKMWRFYLVYCEAGFAEGEIDLTQVTLTHG</sequence>
<organism evidence="7 8">
    <name type="scientific">Acidithiobacillus thiooxidans</name>
    <name type="common">Thiobacillus thiooxidans</name>
    <dbReference type="NCBI Taxonomy" id="930"/>
    <lineage>
        <taxon>Bacteria</taxon>
        <taxon>Pseudomonadati</taxon>
        <taxon>Pseudomonadota</taxon>
        <taxon>Acidithiobacillia</taxon>
        <taxon>Acidithiobacillales</taxon>
        <taxon>Acidithiobacillaceae</taxon>
        <taxon>Acidithiobacillus</taxon>
    </lineage>
</organism>
<evidence type="ECO:0000313" key="8">
    <source>
        <dbReference type="Proteomes" id="UP000095008"/>
    </source>
</evidence>
<comment type="similarity">
    <text evidence="1">Belongs to the CFA/CMAS family.</text>
</comment>
<dbReference type="InterPro" id="IPR003333">
    <property type="entry name" value="CMAS"/>
</dbReference>
<comment type="caution">
    <text evidence="7">The sequence shown here is derived from an EMBL/GenBank/DDBJ whole genome shotgun (WGS) entry which is preliminary data.</text>
</comment>
<dbReference type="InterPro" id="IPR050723">
    <property type="entry name" value="CFA/CMAS"/>
</dbReference>
<gene>
    <name evidence="7" type="ORF">A6M23_05685</name>
</gene>
<dbReference type="Gene3D" id="3.40.50.150">
    <property type="entry name" value="Vaccinia Virus protein VP39"/>
    <property type="match status" value="1"/>
</dbReference>
<dbReference type="RefSeq" id="WP_065980229.1">
    <property type="nucleotide sequence ID" value="NZ_LWRY01000035.1"/>
</dbReference>
<evidence type="ECO:0000256" key="5">
    <source>
        <dbReference type="ARBA" id="ARBA00023098"/>
    </source>
</evidence>
<dbReference type="PIRSF" id="PIRSF003085">
    <property type="entry name" value="CMAS"/>
    <property type="match status" value="1"/>
</dbReference>
<dbReference type="GO" id="GO:0032259">
    <property type="term" value="P:methylation"/>
    <property type="evidence" value="ECO:0007669"/>
    <property type="project" value="UniProtKB-KW"/>
</dbReference>
<proteinExistence type="inferred from homology"/>
<keyword evidence="3" id="KW-0808">Transferase</keyword>
<keyword evidence="2" id="KW-0489">Methyltransferase</keyword>
<dbReference type="EMBL" id="LWRY01000035">
    <property type="protein sequence ID" value="OCX74659.1"/>
    <property type="molecule type" value="Genomic_DNA"/>
</dbReference>
<evidence type="ECO:0000256" key="1">
    <source>
        <dbReference type="ARBA" id="ARBA00010815"/>
    </source>
</evidence>
<keyword evidence="5" id="KW-0443">Lipid metabolism</keyword>
<evidence type="ECO:0000256" key="3">
    <source>
        <dbReference type="ARBA" id="ARBA00022679"/>
    </source>
</evidence>
<evidence type="ECO:0000313" key="7">
    <source>
        <dbReference type="EMBL" id="OCX74659.1"/>
    </source>
</evidence>